<dbReference type="AlphaFoldDB" id="A0AAI8BDE2"/>
<keyword evidence="2" id="KW-1185">Reference proteome</keyword>
<gene>
    <name evidence="1" type="ORF">DM82_4368</name>
</gene>
<evidence type="ECO:0000313" key="2">
    <source>
        <dbReference type="Proteomes" id="UP000029424"/>
    </source>
</evidence>
<sequence length="240" mass="26076">MSGFQAWTDTGFYQIDGDTINFGFRQRNVLTTSEGGAGAATQFHCTCQYQFSAVSPILAVYAPGTPVALLSFQALGNNTWLATLWSYQATTFDVYVFDRMSNCPVAGPNVGLQCWSATGELVADTRIPFMNVLGFPQGNIPARSTQQPTGIIDRIQYSFGVAKVATVFGATSWQYITRGYTNPQQKLGKIQGQTSCWMHSGGTAYMCYVASESTVLPIDPVVINPSPSYWSGILVDVSHI</sequence>
<evidence type="ECO:0000313" key="1">
    <source>
        <dbReference type="EMBL" id="AIO69954.1"/>
    </source>
</evidence>
<reference evidence="1 2" key="1">
    <citation type="submission" date="2014-06" db="EMBL/GenBank/DDBJ databases">
        <authorList>
            <person name="Bishop-Lilly K.A."/>
            <person name="Broomall S.M."/>
            <person name="Chain P.S."/>
            <person name="Chertkov O."/>
            <person name="Coyne S.R."/>
            <person name="Daligault H.E."/>
            <person name="Davenport K.W."/>
            <person name="Erkkila T."/>
            <person name="Frey K.G."/>
            <person name="Gibbons H.S."/>
            <person name="Gu W."/>
            <person name="Jaissle J."/>
            <person name="Johnson S.L."/>
            <person name="Koroleva G.I."/>
            <person name="Ladner J.T."/>
            <person name="Lo C.-C."/>
            <person name="Minogue T.D."/>
            <person name="Munk C."/>
            <person name="Palacios G.F."/>
            <person name="Redden C.L."/>
            <person name="Rosenzweig C.N."/>
            <person name="Scholz M.B."/>
            <person name="Teshima H."/>
            <person name="Xu Y."/>
        </authorList>
    </citation>
    <scope>NUCLEOTIDE SEQUENCE [LARGE SCALE GENOMIC DNA]</scope>
    <source>
        <strain evidence="1 2">EO147</strain>
    </source>
</reference>
<dbReference type="RefSeq" id="WP_010107858.1">
    <property type="nucleotide sequence ID" value="NZ_CP008727.1"/>
</dbReference>
<accession>A0AAI8BDE2</accession>
<organism evidence="1 2">
    <name type="scientific">Burkholderia oklahomensis</name>
    <dbReference type="NCBI Taxonomy" id="342113"/>
    <lineage>
        <taxon>Bacteria</taxon>
        <taxon>Pseudomonadati</taxon>
        <taxon>Pseudomonadota</taxon>
        <taxon>Betaproteobacteria</taxon>
        <taxon>Burkholderiales</taxon>
        <taxon>Burkholderiaceae</taxon>
        <taxon>Burkholderia</taxon>
        <taxon>pseudomallei group</taxon>
    </lineage>
</organism>
<proteinExistence type="predicted"/>
<dbReference type="KEGG" id="bok:DM82_4368"/>
<name>A0AAI8BDE2_9BURK</name>
<protein>
    <submittedName>
        <fullName evidence="1">Uncharacterized protein</fullName>
    </submittedName>
</protein>
<dbReference type="Proteomes" id="UP000029424">
    <property type="component" value="Chromosome 2"/>
</dbReference>
<dbReference type="EMBL" id="CP008727">
    <property type="protein sequence ID" value="AIO69954.1"/>
    <property type="molecule type" value="Genomic_DNA"/>
</dbReference>